<evidence type="ECO:0000313" key="2">
    <source>
        <dbReference type="Proteomes" id="UP001164746"/>
    </source>
</evidence>
<reference evidence="1" key="1">
    <citation type="submission" date="2022-11" db="EMBL/GenBank/DDBJ databases">
        <title>Centuries of genome instability and evolution in soft-shell clam transmissible cancer (bioRxiv).</title>
        <authorList>
            <person name="Hart S.F.M."/>
            <person name="Yonemitsu M.A."/>
            <person name="Giersch R.M."/>
            <person name="Beal B.F."/>
            <person name="Arriagada G."/>
            <person name="Davis B.W."/>
            <person name="Ostrander E.A."/>
            <person name="Goff S.P."/>
            <person name="Metzger M.J."/>
        </authorList>
    </citation>
    <scope>NUCLEOTIDE SEQUENCE</scope>
    <source>
        <strain evidence="1">MELC-2E11</strain>
        <tissue evidence="1">Siphon/mantle</tissue>
    </source>
</reference>
<gene>
    <name evidence="1" type="ORF">MAR_012985</name>
</gene>
<proteinExistence type="predicted"/>
<protein>
    <submittedName>
        <fullName evidence="1">Uncharacterized protein</fullName>
    </submittedName>
</protein>
<feature type="non-terminal residue" evidence="1">
    <location>
        <position position="136"/>
    </location>
</feature>
<dbReference type="Proteomes" id="UP001164746">
    <property type="component" value="Chromosome 15"/>
</dbReference>
<organism evidence="1 2">
    <name type="scientific">Mya arenaria</name>
    <name type="common">Soft-shell clam</name>
    <dbReference type="NCBI Taxonomy" id="6604"/>
    <lineage>
        <taxon>Eukaryota</taxon>
        <taxon>Metazoa</taxon>
        <taxon>Spiralia</taxon>
        <taxon>Lophotrochozoa</taxon>
        <taxon>Mollusca</taxon>
        <taxon>Bivalvia</taxon>
        <taxon>Autobranchia</taxon>
        <taxon>Heteroconchia</taxon>
        <taxon>Euheterodonta</taxon>
        <taxon>Imparidentia</taxon>
        <taxon>Neoheterodontei</taxon>
        <taxon>Myida</taxon>
        <taxon>Myoidea</taxon>
        <taxon>Myidae</taxon>
        <taxon>Mya</taxon>
    </lineage>
</organism>
<keyword evidence="2" id="KW-1185">Reference proteome</keyword>
<dbReference type="EMBL" id="CP111026">
    <property type="protein sequence ID" value="WAR27281.1"/>
    <property type="molecule type" value="Genomic_DNA"/>
</dbReference>
<sequence length="136" mass="14950">ELIQNAEDAGAREVKILFDAGSTSRDAVDQEPEFTKFFQVPALCVDSDEISTLMAPALWVFSDEEINTLQAPALCVDSDENKQNIAGTPPYGAYIAMKSAPARNVYSDESSTLQASTRSVLRDESVHWRHRDKLGA</sequence>
<name>A0ABY7G7N6_MYAAR</name>
<accession>A0ABY7G7N6</accession>
<evidence type="ECO:0000313" key="1">
    <source>
        <dbReference type="EMBL" id="WAR27281.1"/>
    </source>
</evidence>